<feature type="chain" id="PRO_5042512198" evidence="2">
    <location>
        <begin position="42"/>
        <end position="190"/>
    </location>
</feature>
<evidence type="ECO:0000313" key="7">
    <source>
        <dbReference type="Proteomes" id="UP001241092"/>
    </source>
</evidence>
<dbReference type="InterPro" id="IPR032407">
    <property type="entry name" value="MHB"/>
</dbReference>
<feature type="region of interest" description="Disordered" evidence="1">
    <location>
        <begin position="142"/>
        <end position="190"/>
    </location>
</feature>
<name>A0AAI8TTN5_MYCME</name>
<feature type="signal peptide" evidence="2">
    <location>
        <begin position="1"/>
        <end position="41"/>
    </location>
</feature>
<dbReference type="GO" id="GO:0015886">
    <property type="term" value="P:heme transport"/>
    <property type="evidence" value="ECO:0007669"/>
    <property type="project" value="InterPro"/>
</dbReference>
<feature type="domain" description="Haemophore haem-binding" evidence="3">
    <location>
        <begin position="44"/>
        <end position="121"/>
    </location>
</feature>
<feature type="compositionally biased region" description="Low complexity" evidence="1">
    <location>
        <begin position="142"/>
        <end position="151"/>
    </location>
</feature>
<dbReference type="Gene3D" id="1.20.20.20">
    <property type="entry name" value="Haemophore, haem-binding domain"/>
    <property type="match status" value="1"/>
</dbReference>
<reference evidence="4 6" key="1">
    <citation type="journal article" date="2019" name="Emerg. Microbes Infect.">
        <title>Comprehensive subspecies identification of 175 nontuberculous mycobacteria species based on 7547 genomic profiles.</title>
        <authorList>
            <person name="Matsumoto Y."/>
            <person name="Kinjo T."/>
            <person name="Motooka D."/>
            <person name="Nabeya D."/>
            <person name="Jung N."/>
            <person name="Uechi K."/>
            <person name="Horii T."/>
            <person name="Iida T."/>
            <person name="Fujita J."/>
            <person name="Nakamura S."/>
        </authorList>
    </citation>
    <scope>NUCLEOTIDE SEQUENCE [LARGE SCALE GENOMIC DNA]</scope>
    <source>
        <strain evidence="4 6">JCM 12375</strain>
    </source>
</reference>
<keyword evidence="2" id="KW-0732">Signal</keyword>
<protein>
    <submittedName>
        <fullName evidence="4">Hemophore</fullName>
    </submittedName>
</protein>
<evidence type="ECO:0000313" key="6">
    <source>
        <dbReference type="Proteomes" id="UP000465622"/>
    </source>
</evidence>
<reference evidence="5" key="3">
    <citation type="submission" date="2023-03" db="EMBL/GenBank/DDBJ databases">
        <title>Draft genome sequence of a Mycolicibacterium mageritense strain H4_3_1 isolated from a hybrid biological-inorganic system reactor.</title>
        <authorList>
            <person name="Feng X."/>
            <person name="Kazama D."/>
            <person name="Sato K."/>
            <person name="Kobayashi H."/>
        </authorList>
    </citation>
    <scope>NUCLEOTIDE SEQUENCE</scope>
    <source>
        <strain evidence="5">H4_3_1</strain>
    </source>
</reference>
<evidence type="ECO:0000313" key="5">
    <source>
        <dbReference type="EMBL" id="BDY28636.1"/>
    </source>
</evidence>
<dbReference type="InterPro" id="IPR038378">
    <property type="entry name" value="MHB_sf"/>
</dbReference>
<reference evidence="4" key="2">
    <citation type="submission" date="2020-02" db="EMBL/GenBank/DDBJ databases">
        <authorList>
            <person name="Matsumoto Y."/>
            <person name="Kinjo T."/>
            <person name="Motooka D."/>
            <person name="Nabeya D."/>
            <person name="Jung N."/>
            <person name="Uechi K."/>
            <person name="Horii T."/>
            <person name="Iida T."/>
            <person name="Fujita J."/>
            <person name="Nakamura S."/>
        </authorList>
    </citation>
    <scope>NUCLEOTIDE SEQUENCE</scope>
    <source>
        <strain evidence="4">JCM 12375</strain>
    </source>
</reference>
<evidence type="ECO:0000313" key="4">
    <source>
        <dbReference type="EMBL" id="BBX32708.1"/>
    </source>
</evidence>
<dbReference type="NCBIfam" id="TIGR04529">
    <property type="entry name" value="MTB_hemophore"/>
    <property type="match status" value="1"/>
</dbReference>
<proteinExistence type="predicted"/>
<dbReference type="AlphaFoldDB" id="A0AAI8TTN5"/>
<evidence type="ECO:0000256" key="2">
    <source>
        <dbReference type="SAM" id="SignalP"/>
    </source>
</evidence>
<dbReference type="Proteomes" id="UP001241092">
    <property type="component" value="Chromosome"/>
</dbReference>
<evidence type="ECO:0000256" key="1">
    <source>
        <dbReference type="SAM" id="MobiDB-lite"/>
    </source>
</evidence>
<dbReference type="InterPro" id="IPR030937">
    <property type="entry name" value="Hemophore_Rv0203"/>
</dbReference>
<dbReference type="Proteomes" id="UP000465622">
    <property type="component" value="Chromosome"/>
</dbReference>
<feature type="compositionally biased region" description="Polar residues" evidence="1">
    <location>
        <begin position="166"/>
        <end position="175"/>
    </location>
</feature>
<keyword evidence="6" id="KW-1185">Reference proteome</keyword>
<dbReference type="RefSeq" id="WP_036432510.1">
    <property type="nucleotide sequence ID" value="NZ_AP022567.1"/>
</dbReference>
<organism evidence="5 7">
    <name type="scientific">Mycolicibacterium mageritense</name>
    <name type="common">Mycobacterium mageritense</name>
    <dbReference type="NCBI Taxonomy" id="53462"/>
    <lineage>
        <taxon>Bacteria</taxon>
        <taxon>Bacillati</taxon>
        <taxon>Actinomycetota</taxon>
        <taxon>Actinomycetes</taxon>
        <taxon>Mycobacteriales</taxon>
        <taxon>Mycobacteriaceae</taxon>
        <taxon>Mycolicibacterium</taxon>
    </lineage>
</organism>
<sequence length="190" mass="18797">MTCAETGLTAHRLRRGLAAALVATAAGGAAATLLMGPSATAATDPCAASEVARTVGRVATNTGNYLDAHPQTNQALTTISQQQPGPQSLAAIKTYLDANPQVAKDLQQLQQPLQSLGSTCKLPVTLPQLMGLMQAAQQQGAALPGGLPGAQSTAQQVGVPSAAVPAQSTPASSVTGGTGPLPGPASTTAR</sequence>
<evidence type="ECO:0000259" key="3">
    <source>
        <dbReference type="Pfam" id="PF16525"/>
    </source>
</evidence>
<dbReference type="GO" id="GO:0020037">
    <property type="term" value="F:heme binding"/>
    <property type="evidence" value="ECO:0007669"/>
    <property type="project" value="InterPro"/>
</dbReference>
<gene>
    <name evidence="5" type="ORF">hbim_02571</name>
    <name evidence="4" type="ORF">MMAGJ_19900</name>
</gene>
<accession>A0AAI8TTN5</accession>
<dbReference type="Pfam" id="PF16525">
    <property type="entry name" value="MHB"/>
    <property type="match status" value="1"/>
</dbReference>
<dbReference type="EMBL" id="AP027452">
    <property type="protein sequence ID" value="BDY28636.1"/>
    <property type="molecule type" value="Genomic_DNA"/>
</dbReference>
<dbReference type="EMBL" id="AP022567">
    <property type="protein sequence ID" value="BBX32708.1"/>
    <property type="molecule type" value="Genomic_DNA"/>
</dbReference>
<dbReference type="NCBIfam" id="TIGR04530">
    <property type="entry name" value="hemophoreRv0203"/>
    <property type="match status" value="1"/>
</dbReference>